<dbReference type="Pfam" id="PF01258">
    <property type="entry name" value="zf-dskA_traR"/>
    <property type="match status" value="1"/>
</dbReference>
<comment type="similarity">
    <text evidence="5">Belongs to the DksA family.</text>
</comment>
<evidence type="ECO:0000259" key="8">
    <source>
        <dbReference type="Pfam" id="PF21157"/>
    </source>
</evidence>
<keyword evidence="2 5" id="KW-0479">Metal-binding</keyword>
<dbReference type="InterPro" id="IPR000962">
    <property type="entry name" value="Znf_DskA_TraR"/>
</dbReference>
<comment type="caution">
    <text evidence="5">Lacks conserved residue(s) required for the propagation of feature annotation.</text>
</comment>
<accession>A0ABQ2JFJ4</accession>
<dbReference type="Proteomes" id="UP000605099">
    <property type="component" value="Unassembled WGS sequence"/>
</dbReference>
<dbReference type="HAMAP" id="MF_00926">
    <property type="entry name" value="DksA"/>
    <property type="match status" value="1"/>
</dbReference>
<dbReference type="SUPFAM" id="SSF109635">
    <property type="entry name" value="DnaK suppressor protein DksA, alpha-hairpin domain"/>
    <property type="match status" value="1"/>
</dbReference>
<dbReference type="Gene3D" id="1.20.120.910">
    <property type="entry name" value="DksA, coiled-coil domain"/>
    <property type="match status" value="1"/>
</dbReference>
<keyword evidence="10" id="KW-1185">Reference proteome</keyword>
<comment type="function">
    <text evidence="5">Transcription factor that acts by binding directly to the RNA polymerase (RNAP). Required for negative regulation of rRNA expression and positive regulation of several amino acid biosynthesis promoters.</text>
</comment>
<dbReference type="PANTHER" id="PTHR33823">
    <property type="entry name" value="RNA POLYMERASE-BINDING TRANSCRIPTION FACTOR DKSA-RELATED"/>
    <property type="match status" value="1"/>
</dbReference>
<evidence type="ECO:0000256" key="5">
    <source>
        <dbReference type="HAMAP-Rule" id="MF_00926"/>
    </source>
</evidence>
<evidence type="ECO:0000256" key="3">
    <source>
        <dbReference type="ARBA" id="ARBA00022771"/>
    </source>
</evidence>
<feature type="domain" description="Zinc finger DksA/TraR C4-type" evidence="7">
    <location>
        <begin position="157"/>
        <end position="192"/>
    </location>
</feature>
<comment type="subunit">
    <text evidence="5">Interacts directly with the RNA polymerase.</text>
</comment>
<dbReference type="SUPFAM" id="SSF57716">
    <property type="entry name" value="Glucocorticoid receptor-like (DNA-binding domain)"/>
    <property type="match status" value="1"/>
</dbReference>
<dbReference type="Pfam" id="PF21157">
    <property type="entry name" value="DksA_N"/>
    <property type="match status" value="1"/>
</dbReference>
<evidence type="ECO:0000256" key="2">
    <source>
        <dbReference type="ARBA" id="ARBA00022723"/>
    </source>
</evidence>
<dbReference type="InterPro" id="IPR020458">
    <property type="entry name" value="Znf_DskA_TraR_CS"/>
</dbReference>
<keyword evidence="3 5" id="KW-0863">Zinc-finger</keyword>
<evidence type="ECO:0000256" key="4">
    <source>
        <dbReference type="ARBA" id="ARBA00022833"/>
    </source>
</evidence>
<dbReference type="PROSITE" id="PS51128">
    <property type="entry name" value="ZF_DKSA_2"/>
    <property type="match status" value="1"/>
</dbReference>
<dbReference type="EMBL" id="BMLK01000003">
    <property type="protein sequence ID" value="GGN43905.1"/>
    <property type="molecule type" value="Genomic_DNA"/>
</dbReference>
<evidence type="ECO:0000259" key="7">
    <source>
        <dbReference type="Pfam" id="PF01258"/>
    </source>
</evidence>
<proteinExistence type="inferred from homology"/>
<gene>
    <name evidence="5" type="primary">dksA</name>
    <name evidence="9" type="ORF">GCM10011349_08460</name>
</gene>
<dbReference type="InterPro" id="IPR012784">
    <property type="entry name" value="DksA_RNA_pol-bd"/>
</dbReference>
<dbReference type="NCBIfam" id="TIGR02420">
    <property type="entry name" value="dksA"/>
    <property type="match status" value="1"/>
</dbReference>
<sequence>MAARISLCPELCGLIGPPQTTDRFTVTGKNPGLQGVGDPLETRAEFLWMATALSDDIDVLAKAKRAIGGAYVSTENEPYMSEAQQDYFRKLLHAWKRSILEAAAGTLQQLQDGPIREPDLNDRASSETDWGIELRTRDRQRKLIAKIDSALRRIEEGEYGYCEVTGEPIGLGRLEARPIATMTVEAQEAHERREKISRDD</sequence>
<comment type="caution">
    <text evidence="9">The sequence shown here is derived from an EMBL/GenBank/DDBJ whole genome shotgun (WGS) entry which is preliminary data.</text>
</comment>
<protein>
    <recommendedName>
        <fullName evidence="5">RNA polymerase-binding transcription factor DksA</fullName>
    </recommendedName>
</protein>
<reference evidence="10" key="1">
    <citation type="journal article" date="2019" name="Int. J. Syst. Evol. Microbiol.">
        <title>The Global Catalogue of Microorganisms (GCM) 10K type strain sequencing project: providing services to taxonomists for standard genome sequencing and annotation.</title>
        <authorList>
            <consortium name="The Broad Institute Genomics Platform"/>
            <consortium name="The Broad Institute Genome Sequencing Center for Infectious Disease"/>
            <person name="Wu L."/>
            <person name="Ma J."/>
        </authorList>
    </citation>
    <scope>NUCLEOTIDE SEQUENCE [LARGE SCALE GENOMIC DNA]</scope>
    <source>
        <strain evidence="10">CGMCC 1.6784</strain>
    </source>
</reference>
<evidence type="ECO:0000313" key="9">
    <source>
        <dbReference type="EMBL" id="GGN43905.1"/>
    </source>
</evidence>
<evidence type="ECO:0000313" key="10">
    <source>
        <dbReference type="Proteomes" id="UP000605099"/>
    </source>
</evidence>
<dbReference type="PROSITE" id="PS01102">
    <property type="entry name" value="ZF_DKSA_1"/>
    <property type="match status" value="1"/>
</dbReference>
<keyword evidence="4 5" id="KW-0862">Zinc</keyword>
<feature type="domain" description="DnaK suppressor protein DksA N-terminal" evidence="8">
    <location>
        <begin position="84"/>
        <end position="154"/>
    </location>
</feature>
<feature type="zinc finger region" description="dksA C4-type" evidence="6">
    <location>
        <begin position="162"/>
        <end position="186"/>
    </location>
</feature>
<keyword evidence="1 5" id="KW-0963">Cytoplasm</keyword>
<name>A0ABQ2JFJ4_9SPHN</name>
<dbReference type="PANTHER" id="PTHR33823:SF2">
    <property type="entry name" value="RNA POLYMERASE-BINDING TRANSCRIPTION FACTOR DKSA"/>
    <property type="match status" value="1"/>
</dbReference>
<evidence type="ECO:0000256" key="6">
    <source>
        <dbReference type="PROSITE-ProRule" id="PRU00510"/>
    </source>
</evidence>
<evidence type="ECO:0000256" key="1">
    <source>
        <dbReference type="ARBA" id="ARBA00022490"/>
    </source>
</evidence>
<dbReference type="InterPro" id="IPR037187">
    <property type="entry name" value="DnaK_N"/>
</dbReference>
<comment type="subcellular location">
    <subcellularLocation>
        <location evidence="5">Cytoplasm</location>
    </subcellularLocation>
</comment>
<dbReference type="InterPro" id="IPR048489">
    <property type="entry name" value="DksA_N"/>
</dbReference>
<organism evidence="9 10">
    <name type="scientific">Novosphingobium indicum</name>
    <dbReference type="NCBI Taxonomy" id="462949"/>
    <lineage>
        <taxon>Bacteria</taxon>
        <taxon>Pseudomonadati</taxon>
        <taxon>Pseudomonadota</taxon>
        <taxon>Alphaproteobacteria</taxon>
        <taxon>Sphingomonadales</taxon>
        <taxon>Sphingomonadaceae</taxon>
        <taxon>Novosphingobium</taxon>
    </lineage>
</organism>